<evidence type="ECO:0000313" key="9">
    <source>
        <dbReference type="Proteomes" id="UP000515208"/>
    </source>
</evidence>
<gene>
    <name evidence="10" type="primary">LOC104984902</name>
</gene>
<dbReference type="KEGG" id="bbis:104984902"/>
<dbReference type="Pfam" id="PF22705">
    <property type="entry name" value="C2-set_3"/>
    <property type="match status" value="2"/>
</dbReference>
<keyword evidence="5" id="KW-1015">Disulfide bond</keyword>
<organism evidence="9 10">
    <name type="scientific">Bison bison bison</name>
    <name type="common">North American plains bison</name>
    <dbReference type="NCBI Taxonomy" id="43346"/>
    <lineage>
        <taxon>Eukaryota</taxon>
        <taxon>Metazoa</taxon>
        <taxon>Chordata</taxon>
        <taxon>Craniata</taxon>
        <taxon>Vertebrata</taxon>
        <taxon>Euteleostomi</taxon>
        <taxon>Mammalia</taxon>
        <taxon>Eutheria</taxon>
        <taxon>Laurasiatheria</taxon>
        <taxon>Artiodactyla</taxon>
        <taxon>Ruminantia</taxon>
        <taxon>Pecora</taxon>
        <taxon>Bovidae</taxon>
        <taxon>Bovinae</taxon>
        <taxon>Bison</taxon>
    </lineage>
</organism>
<accession>A0A6P3GNR9</accession>
<keyword evidence="6" id="KW-0393">Immunoglobulin domain</keyword>
<feature type="domain" description="Ig-like" evidence="8">
    <location>
        <begin position="5"/>
        <end position="91"/>
    </location>
</feature>
<comment type="subcellular location">
    <subcellularLocation>
        <location evidence="1">Membrane</location>
    </subcellularLocation>
</comment>
<dbReference type="SMART" id="SM00406">
    <property type="entry name" value="IGv"/>
    <property type="match status" value="1"/>
</dbReference>
<dbReference type="InterPro" id="IPR003599">
    <property type="entry name" value="Ig_sub"/>
</dbReference>
<dbReference type="PANTHER" id="PTHR24100">
    <property type="entry name" value="BUTYROPHILIN"/>
    <property type="match status" value="1"/>
</dbReference>
<dbReference type="GO" id="GO:0009897">
    <property type="term" value="C:external side of plasma membrane"/>
    <property type="evidence" value="ECO:0007669"/>
    <property type="project" value="TreeGrafter"/>
</dbReference>
<dbReference type="SMART" id="SM00409">
    <property type="entry name" value="IG"/>
    <property type="match status" value="3"/>
</dbReference>
<dbReference type="FunFam" id="2.60.40.10:FF:000183">
    <property type="entry name" value="Myelin-oligodendrocyte glycoprotein"/>
    <property type="match status" value="1"/>
</dbReference>
<dbReference type="AlphaFoldDB" id="A0A6P3GNR9"/>
<dbReference type="SUPFAM" id="SSF48726">
    <property type="entry name" value="Immunoglobulin"/>
    <property type="match status" value="3"/>
</dbReference>
<dbReference type="PANTHER" id="PTHR24100:SF105">
    <property type="entry name" value="BUTYROPHILIN-LIKE PROTEIN 2"/>
    <property type="match status" value="1"/>
</dbReference>
<evidence type="ECO:0000256" key="2">
    <source>
        <dbReference type="ARBA" id="ARBA00022692"/>
    </source>
</evidence>
<keyword evidence="9" id="KW-1185">Reference proteome</keyword>
<dbReference type="InterPro" id="IPR013106">
    <property type="entry name" value="Ig_V-set"/>
</dbReference>
<evidence type="ECO:0000313" key="10">
    <source>
        <dbReference type="RefSeq" id="XP_010833158.1"/>
    </source>
</evidence>
<dbReference type="InterPro" id="IPR050504">
    <property type="entry name" value="IgSF_BTN/MOG"/>
</dbReference>
<dbReference type="GO" id="GO:0001817">
    <property type="term" value="P:regulation of cytokine production"/>
    <property type="evidence" value="ECO:0007669"/>
    <property type="project" value="TreeGrafter"/>
</dbReference>
<feature type="non-terminal residue" evidence="10">
    <location>
        <position position="364"/>
    </location>
</feature>
<name>A0A6P3GNR9_BISBB</name>
<dbReference type="GO" id="GO:0005102">
    <property type="term" value="F:signaling receptor binding"/>
    <property type="evidence" value="ECO:0007669"/>
    <property type="project" value="TreeGrafter"/>
</dbReference>
<dbReference type="Gene3D" id="2.60.40.10">
    <property type="entry name" value="Immunoglobulins"/>
    <property type="match status" value="3"/>
</dbReference>
<feature type="domain" description="Ig-like" evidence="8">
    <location>
        <begin position="105"/>
        <end position="231"/>
    </location>
</feature>
<dbReference type="InterPro" id="IPR053896">
    <property type="entry name" value="BTN3A2-like_Ig-C"/>
</dbReference>
<keyword evidence="2 7" id="KW-0812">Transmembrane</keyword>
<keyword evidence="4 7" id="KW-0472">Membrane</keyword>
<keyword evidence="3 7" id="KW-1133">Transmembrane helix</keyword>
<evidence type="ECO:0000256" key="7">
    <source>
        <dbReference type="SAM" id="Phobius"/>
    </source>
</evidence>
<dbReference type="Pfam" id="PF07686">
    <property type="entry name" value="V-set"/>
    <property type="match status" value="1"/>
</dbReference>
<evidence type="ECO:0000259" key="8">
    <source>
        <dbReference type="PROSITE" id="PS50835"/>
    </source>
</evidence>
<feature type="domain" description="Ig-like" evidence="8">
    <location>
        <begin position="241"/>
        <end position="325"/>
    </location>
</feature>
<sequence>LGSDPYIHMDGSVESGLQLVCTAKGWFPEPQVSWQDIKGEKLLTFSNYNFQDEDGLFYVESTLVVRDASTEAVSCFIHNPSLAEKKGSDVSIPGQCSASRIKMLPLFESSIVLCLLYLTASLKVIGPSQPILVRVGEDIQLTCSLAPKTDAQSMEVRWVRSHRHPAVYVYTDGARVAGEQMAEYQGRTALLSDAISEGRLTLQINDARTSDDGKYQCLFEKDGVYQEADLDLKIIGLGSSPQISMEGPKDGKVKLKCTSEGWFPQPQVQWRDTEGNTIPSFSQDLTQGSQGLFQVEAFLLITNSSVVNVTCSISSPLLGEEKKTTFYASESRMIYSWNILLIWGLLLLLLVGVVGLIWRKSCRK</sequence>
<dbReference type="FunFam" id="2.60.40.10:FF:000088">
    <property type="entry name" value="Butyrophilin subfamily 1 member A1"/>
    <property type="match status" value="2"/>
</dbReference>
<dbReference type="InterPro" id="IPR036179">
    <property type="entry name" value="Ig-like_dom_sf"/>
</dbReference>
<dbReference type="CDD" id="cd05713">
    <property type="entry name" value="IgV_MOG_like"/>
    <property type="match status" value="1"/>
</dbReference>
<reference evidence="10" key="1">
    <citation type="submission" date="2025-08" db="UniProtKB">
        <authorList>
            <consortium name="RefSeq"/>
        </authorList>
    </citation>
    <scope>IDENTIFICATION</scope>
    <source>
        <tissue evidence="10">Blood</tissue>
    </source>
</reference>
<dbReference type="GeneID" id="104984902"/>
<dbReference type="GO" id="GO:0050852">
    <property type="term" value="P:T cell receptor signaling pathway"/>
    <property type="evidence" value="ECO:0007669"/>
    <property type="project" value="TreeGrafter"/>
</dbReference>
<protein>
    <submittedName>
        <fullName evidence="10">Butyrophilin-like protein 2</fullName>
    </submittedName>
</protein>
<dbReference type="Proteomes" id="UP000515208">
    <property type="component" value="Unplaced"/>
</dbReference>
<dbReference type="RefSeq" id="XP_010833158.1">
    <property type="nucleotide sequence ID" value="XM_010834856.1"/>
</dbReference>
<dbReference type="PROSITE" id="PS50835">
    <property type="entry name" value="IG_LIKE"/>
    <property type="match status" value="3"/>
</dbReference>
<proteinExistence type="predicted"/>
<feature type="non-terminal residue" evidence="10">
    <location>
        <position position="1"/>
    </location>
</feature>
<evidence type="ECO:0000256" key="1">
    <source>
        <dbReference type="ARBA" id="ARBA00004370"/>
    </source>
</evidence>
<evidence type="ECO:0000256" key="5">
    <source>
        <dbReference type="ARBA" id="ARBA00023157"/>
    </source>
</evidence>
<dbReference type="InterPro" id="IPR013783">
    <property type="entry name" value="Ig-like_fold"/>
</dbReference>
<evidence type="ECO:0000256" key="6">
    <source>
        <dbReference type="ARBA" id="ARBA00023319"/>
    </source>
</evidence>
<feature type="transmembrane region" description="Helical" evidence="7">
    <location>
        <begin position="335"/>
        <end position="358"/>
    </location>
</feature>
<dbReference type="OrthoDB" id="10055806at2759"/>
<evidence type="ECO:0000256" key="4">
    <source>
        <dbReference type="ARBA" id="ARBA00023136"/>
    </source>
</evidence>
<dbReference type="InterPro" id="IPR007110">
    <property type="entry name" value="Ig-like_dom"/>
</dbReference>
<evidence type="ECO:0000256" key="3">
    <source>
        <dbReference type="ARBA" id="ARBA00022989"/>
    </source>
</evidence>